<dbReference type="eggNOG" id="KOG2074">
    <property type="taxonomic scope" value="Eukaryota"/>
</dbReference>
<keyword evidence="3" id="KW-0677">Repeat</keyword>
<proteinExistence type="inferred from homology"/>
<feature type="domain" description="BSD" evidence="8">
    <location>
        <begin position="133"/>
        <end position="188"/>
    </location>
</feature>
<dbReference type="Gene3D" id="2.30.29.30">
    <property type="entry name" value="Pleckstrin-homology domain (PH domain)/Phosphotyrosine-binding domain (PTB)"/>
    <property type="match status" value="1"/>
</dbReference>
<name>S8A896_DACHA</name>
<dbReference type="Pfam" id="PF08567">
    <property type="entry name" value="PH_TFIIH"/>
    <property type="match status" value="1"/>
</dbReference>
<dbReference type="InterPro" id="IPR035925">
    <property type="entry name" value="BSD_dom_sf"/>
</dbReference>
<evidence type="ECO:0000256" key="3">
    <source>
        <dbReference type="ARBA" id="ARBA00022737"/>
    </source>
</evidence>
<keyword evidence="10" id="KW-1185">Reference proteome</keyword>
<sequence>MSSATATAAYKKKDGILSLATDGKSLIWQAVLATIPSAPIVIPVDTITNLQATPPTSTKVMIKVFAQSTPKSTIDQYVFTFTSSSEDATTLKAALTAAIQAIKSANEQELVPAGGDDKENINESVTPKFSKILKNRTDVELKNDMALQQAVLSSSPTLQKKFHEVVVEGNMTATQFWSTRVHLLRAHAVERSQSRGSYNVLASIKPKNEDSVVRVSLSRDQIHTIFEQHPIVRKVYDEVVPKLREDDFWRRFFLSKLYKKLKGEKLVPTDAHDDVLDQYLKTDDSDHTLEAEYRPRIPHTIDLGGNEDNHSQKQGNRPDLTMRPNKIENVPIIRTLNNLSSKLLDFVTPVDVADGPPNSRPQDIGNSKLRDLQADTREQNVLLHVKNHKQFFDLEIKPARNQQLQPVAMNTQTSTILSHLYHDTASSNDFETNIRVASEDQKPRLSDNLYNSDTVSTEDMISLRSASTQISSILSTRRLQMPGRANRPIRIGSHGFSQNIWDQLLLTHATSTEFLRHFWDAFFSGDPRRTAEIRQMVNSLARSQERIENIALSAEEEKKIMQEIEQRESDRKRSRFGNRANDTGYPLVKRVIGPQEAAIKTALTRYERALETEAPKLLIQD</sequence>
<comment type="caution">
    <text evidence="9">The sequence shown here is derived from an EMBL/GenBank/DDBJ whole genome shotgun (WGS) entry which is preliminary data.</text>
</comment>
<evidence type="ECO:0000313" key="9">
    <source>
        <dbReference type="EMBL" id="EPS37316.1"/>
    </source>
</evidence>
<evidence type="ECO:0000313" key="10">
    <source>
        <dbReference type="Proteomes" id="UP000015100"/>
    </source>
</evidence>
<comment type="subcellular location">
    <subcellularLocation>
        <location evidence="1">Nucleus</location>
    </subcellularLocation>
</comment>
<dbReference type="GO" id="GO:0006351">
    <property type="term" value="P:DNA-templated transcription"/>
    <property type="evidence" value="ECO:0007669"/>
    <property type="project" value="InterPro"/>
</dbReference>
<dbReference type="CDD" id="cd13229">
    <property type="entry name" value="PH_TFIIH"/>
    <property type="match status" value="1"/>
</dbReference>
<evidence type="ECO:0000259" key="8">
    <source>
        <dbReference type="PROSITE" id="PS50858"/>
    </source>
</evidence>
<reference evidence="9 10" key="1">
    <citation type="journal article" date="2013" name="PLoS Genet.">
        <title>Genomic mechanisms accounting for the adaptation to parasitism in nematode-trapping fungi.</title>
        <authorList>
            <person name="Meerupati T."/>
            <person name="Andersson K.M."/>
            <person name="Friman E."/>
            <person name="Kumar D."/>
            <person name="Tunlid A."/>
            <person name="Ahren D."/>
        </authorList>
    </citation>
    <scope>NUCLEOTIDE SEQUENCE [LARGE SCALE GENOMIC DNA]</scope>
    <source>
        <strain evidence="9 10">CBS 200.50</strain>
    </source>
</reference>
<dbReference type="HOGENOM" id="CLU_019188_1_0_1"/>
<feature type="region of interest" description="Disordered" evidence="7">
    <location>
        <begin position="299"/>
        <end position="323"/>
    </location>
</feature>
<evidence type="ECO:0000256" key="1">
    <source>
        <dbReference type="ARBA" id="ARBA00004123"/>
    </source>
</evidence>
<dbReference type="OrthoDB" id="360521at2759"/>
<accession>S8A896</accession>
<dbReference type="InterPro" id="IPR027079">
    <property type="entry name" value="Tfb1/GTF2H1"/>
</dbReference>
<keyword evidence="5" id="KW-0804">Transcription</keyword>
<reference evidence="10" key="2">
    <citation type="submission" date="2013-04" db="EMBL/GenBank/DDBJ databases">
        <title>Genomic mechanisms accounting for the adaptation to parasitism in nematode-trapping fungi.</title>
        <authorList>
            <person name="Ahren D.G."/>
        </authorList>
    </citation>
    <scope>NUCLEOTIDE SEQUENCE [LARGE SCALE GENOMIC DNA]</scope>
    <source>
        <strain evidence="10">CBS 200.50</strain>
    </source>
</reference>
<evidence type="ECO:0000256" key="7">
    <source>
        <dbReference type="SAM" id="MobiDB-lite"/>
    </source>
</evidence>
<dbReference type="STRING" id="1284197.S8A896"/>
<dbReference type="EMBL" id="AQGS01000667">
    <property type="protein sequence ID" value="EPS37316.1"/>
    <property type="molecule type" value="Genomic_DNA"/>
</dbReference>
<evidence type="ECO:0000256" key="2">
    <source>
        <dbReference type="ARBA" id="ARBA00009448"/>
    </source>
</evidence>
<dbReference type="PANTHER" id="PTHR12856">
    <property type="entry name" value="TRANSCRIPTION INITIATION FACTOR IIH-RELATED"/>
    <property type="match status" value="1"/>
</dbReference>
<organism evidence="9 10">
    <name type="scientific">Dactylellina haptotyla (strain CBS 200.50)</name>
    <name type="common">Nematode-trapping fungus</name>
    <name type="synonym">Monacrosporium haptotylum</name>
    <dbReference type="NCBI Taxonomy" id="1284197"/>
    <lineage>
        <taxon>Eukaryota</taxon>
        <taxon>Fungi</taxon>
        <taxon>Dikarya</taxon>
        <taxon>Ascomycota</taxon>
        <taxon>Pezizomycotina</taxon>
        <taxon>Orbiliomycetes</taxon>
        <taxon>Orbiliales</taxon>
        <taxon>Orbiliaceae</taxon>
        <taxon>Dactylellina</taxon>
    </lineage>
</organism>
<evidence type="ECO:0000256" key="6">
    <source>
        <dbReference type="ARBA" id="ARBA00023242"/>
    </source>
</evidence>
<dbReference type="SMART" id="SM00751">
    <property type="entry name" value="BSD"/>
    <property type="match status" value="2"/>
</dbReference>
<keyword evidence="4" id="KW-0805">Transcription regulation</keyword>
<comment type="similarity">
    <text evidence="2">Belongs to the TFB1 family.</text>
</comment>
<evidence type="ECO:0000256" key="4">
    <source>
        <dbReference type="ARBA" id="ARBA00023015"/>
    </source>
</evidence>
<keyword evidence="6" id="KW-0539">Nucleus</keyword>
<dbReference type="GO" id="GO:0000439">
    <property type="term" value="C:transcription factor TFIIH core complex"/>
    <property type="evidence" value="ECO:0007669"/>
    <property type="project" value="InterPro"/>
</dbReference>
<dbReference type="Proteomes" id="UP000015100">
    <property type="component" value="Unassembled WGS sequence"/>
</dbReference>
<dbReference type="GO" id="GO:0006289">
    <property type="term" value="P:nucleotide-excision repair"/>
    <property type="evidence" value="ECO:0007669"/>
    <property type="project" value="InterPro"/>
</dbReference>
<dbReference type="SUPFAM" id="SSF140383">
    <property type="entry name" value="BSD domain-like"/>
    <property type="match status" value="2"/>
</dbReference>
<dbReference type="Gene3D" id="1.10.3970.10">
    <property type="entry name" value="BSD domain"/>
    <property type="match status" value="1"/>
</dbReference>
<dbReference type="Pfam" id="PF03909">
    <property type="entry name" value="BSD"/>
    <property type="match status" value="2"/>
</dbReference>
<dbReference type="PROSITE" id="PS50858">
    <property type="entry name" value="BSD"/>
    <property type="match status" value="2"/>
</dbReference>
<protein>
    <recommendedName>
        <fullName evidence="8">BSD domain-containing protein</fullName>
    </recommendedName>
</protein>
<dbReference type="SUPFAM" id="SSF50729">
    <property type="entry name" value="PH domain-like"/>
    <property type="match status" value="1"/>
</dbReference>
<dbReference type="AlphaFoldDB" id="S8A896"/>
<evidence type="ECO:0000256" key="5">
    <source>
        <dbReference type="ARBA" id="ARBA00023163"/>
    </source>
</evidence>
<dbReference type="InterPro" id="IPR011993">
    <property type="entry name" value="PH-like_dom_sf"/>
</dbReference>
<gene>
    <name evidence="9" type="ORF">H072_9010</name>
</gene>
<dbReference type="InterPro" id="IPR005607">
    <property type="entry name" value="BSD_dom"/>
</dbReference>
<dbReference type="InterPro" id="IPR013876">
    <property type="entry name" value="TFIIH_BTF_p62_N"/>
</dbReference>
<feature type="domain" description="BSD" evidence="8">
    <location>
        <begin position="209"/>
        <end position="260"/>
    </location>
</feature>
<dbReference type="OMA" id="NRPNFDM"/>